<dbReference type="Gene3D" id="3.90.226.10">
    <property type="entry name" value="2-enoyl-CoA Hydratase, Chain A, domain 1"/>
    <property type="match status" value="1"/>
</dbReference>
<name>A0A2J5HK09_9EURO</name>
<organism evidence="5 6">
    <name type="scientific">Aspergillus taichungensis</name>
    <dbReference type="NCBI Taxonomy" id="482145"/>
    <lineage>
        <taxon>Eukaryota</taxon>
        <taxon>Fungi</taxon>
        <taxon>Dikarya</taxon>
        <taxon>Ascomycota</taxon>
        <taxon>Pezizomycotina</taxon>
        <taxon>Eurotiomycetes</taxon>
        <taxon>Eurotiomycetidae</taxon>
        <taxon>Eurotiales</taxon>
        <taxon>Aspergillaceae</taxon>
        <taxon>Aspergillus</taxon>
        <taxon>Aspergillus subgen. Circumdati</taxon>
    </lineage>
</organism>
<reference evidence="6" key="1">
    <citation type="submission" date="2017-12" db="EMBL/GenBank/DDBJ databases">
        <authorList>
            <consortium name="DOE Joint Genome Institute"/>
            <person name="Mondo S.J."/>
            <person name="Kjaerbolling I."/>
            <person name="Vesth T.C."/>
            <person name="Frisvad J.C."/>
            <person name="Nybo J.L."/>
            <person name="Theobald S."/>
            <person name="Kuo A."/>
            <person name="Bowyer P."/>
            <person name="Matsuda Y."/>
            <person name="Lyhne E.K."/>
            <person name="Kogle M.E."/>
            <person name="Clum A."/>
            <person name="Lipzen A."/>
            <person name="Salamov A."/>
            <person name="Ngan C.Y."/>
            <person name="Daum C."/>
            <person name="Chiniquy J."/>
            <person name="Barry K."/>
            <person name="LaButti K."/>
            <person name="Haridas S."/>
            <person name="Simmons B.A."/>
            <person name="Magnuson J.K."/>
            <person name="Mortensen U.H."/>
            <person name="Larsen T.O."/>
            <person name="Grigoriev I.V."/>
            <person name="Baker S.E."/>
            <person name="Andersen M.R."/>
            <person name="Nordberg H.P."/>
            <person name="Cantor M.N."/>
            <person name="Hua S.X."/>
        </authorList>
    </citation>
    <scope>NUCLEOTIDE SEQUENCE [LARGE SCALE GENOMIC DNA]</scope>
    <source>
        <strain evidence="6">IBT 19404</strain>
    </source>
</reference>
<feature type="compositionally biased region" description="Low complexity" evidence="1">
    <location>
        <begin position="298"/>
        <end position="328"/>
    </location>
</feature>
<dbReference type="GO" id="GO:0006508">
    <property type="term" value="P:proteolysis"/>
    <property type="evidence" value="ECO:0007669"/>
    <property type="project" value="InterPro"/>
</dbReference>
<keyword evidence="2" id="KW-0732">Signal</keyword>
<feature type="compositionally biased region" description="Polar residues" evidence="1">
    <location>
        <begin position="708"/>
        <end position="724"/>
    </location>
</feature>
<accession>A0A2J5HK09</accession>
<sequence length="908" mass="100023">MRNLLFLLSLTPVLVLVASAPSSTSAAPPSSTVCGDITKRTAGGVFPAKTVYDCLASVPFNAAVGSRLLKYVNDTLQFHSTLAYLASPPPGYQQPGVDLVAGLSQLQRNIDHGGYVNEYDFEVALHRLLRAGHDDHLRLAGGILSNFAFGSPRAIASVSLDGKELPKVYFTEDLFAYEASDGSSGLSAISTINGRDAIEYLTEFAAVHAVGKLEPHAEWNMLMQSGALDIQGFFEVFYSGATFYPGESITFGLENGTVLKPEDWDAVYYSPGNTGPLETGGDFYNFFVLNHLPASYTEMPEPSSSSTPSAGDSTSSSAAPAPSPTELPNTAYPRTPDVMQPGLSINDQGLLRGYFLNESSLAVLTIPQFVPHGRKPNSFIATVRQFLQRSRRAGLRKVVIDLQQNSGGQPLLALEIFRLFFPFIDPSAASRRRAHPMADALGSTLTPYWQNLTTNSSAYSALLTNEWVVASRLNADTDQNFTSWDDYFYSPASYGRDHFTHSERYDPSNHLFTLEAADITTDNRNSSHPAQPYEAEDIIILTDGLCSSACALFMEMMHHEAGVQTVVVGGRPNPGPMQASGGTRGAAIYEAKRLDRDISIAQYIDRSTRARFPDRQYDFFTTKLTVNLRDQIRFGDDEASPVPLQFQYEAANCRIFYTPRTWYNYTNLWTYASDAIWSDPSLCVATSTDHHPHPPPHRPPYTVETIKPGTSTPADDQPQSNDPSNDIFAGTYPVGNYDLRPCNYTSDCGGGGRYSCREVNVCQNGIVKPLKRCTQYCSSGYDPCGSGKCKSSGLSGLFRPSKGSYDIGYCHTPVWRWCSGKNGHKELYHGQFHEVEKSGLKLAKNYGFDACDHYDEILYCYTLDGRKSGVRFFANGNKEVDTVEDENENGEYVEGFDPPDYNERDDFD</sequence>
<evidence type="ECO:0000313" key="5">
    <source>
        <dbReference type="EMBL" id="PLN77320.1"/>
    </source>
</evidence>
<dbReference type="OrthoDB" id="27214at2759"/>
<dbReference type="Proteomes" id="UP000235023">
    <property type="component" value="Unassembled WGS sequence"/>
</dbReference>
<evidence type="ECO:0000259" key="4">
    <source>
        <dbReference type="Pfam" id="PF23658"/>
    </source>
</evidence>
<evidence type="ECO:0000259" key="3">
    <source>
        <dbReference type="Pfam" id="PF03572"/>
    </source>
</evidence>
<dbReference type="AlphaFoldDB" id="A0A2J5HK09"/>
<dbReference type="PANTHER" id="PTHR37049:SF5">
    <property type="entry name" value="TAIL SPECIFIC PROTEASE DOMAIN-CONTAINING PROTEIN"/>
    <property type="match status" value="1"/>
</dbReference>
<dbReference type="Pfam" id="PF03572">
    <property type="entry name" value="Peptidase_S41"/>
    <property type="match status" value="1"/>
</dbReference>
<dbReference type="InterPro" id="IPR005151">
    <property type="entry name" value="Tail-specific_protease"/>
</dbReference>
<dbReference type="InterPro" id="IPR029045">
    <property type="entry name" value="ClpP/crotonase-like_dom_sf"/>
</dbReference>
<feature type="region of interest" description="Disordered" evidence="1">
    <location>
        <begin position="687"/>
        <end position="727"/>
    </location>
</feature>
<keyword evidence="6" id="KW-1185">Reference proteome</keyword>
<dbReference type="PANTHER" id="PTHR37049">
    <property type="entry name" value="PEPTIDASE S41 FAMILY PROTEIN"/>
    <property type="match status" value="1"/>
</dbReference>
<feature type="chain" id="PRO_5014392629" evidence="2">
    <location>
        <begin position="27"/>
        <end position="908"/>
    </location>
</feature>
<feature type="domain" description="Tail specific protease" evidence="3">
    <location>
        <begin position="361"/>
        <end position="563"/>
    </location>
</feature>
<gene>
    <name evidence="5" type="ORF">BDW42DRAFT_177124</name>
</gene>
<evidence type="ECO:0000256" key="1">
    <source>
        <dbReference type="SAM" id="MobiDB-lite"/>
    </source>
</evidence>
<dbReference type="InterPro" id="IPR056186">
    <property type="entry name" value="PDZ_CPAF-rel"/>
</dbReference>
<evidence type="ECO:0000313" key="6">
    <source>
        <dbReference type="Proteomes" id="UP000235023"/>
    </source>
</evidence>
<feature type="region of interest" description="Disordered" evidence="1">
    <location>
        <begin position="298"/>
        <end position="339"/>
    </location>
</feature>
<dbReference type="EMBL" id="KZ559598">
    <property type="protein sequence ID" value="PLN77320.1"/>
    <property type="molecule type" value="Genomic_DNA"/>
</dbReference>
<dbReference type="InterPro" id="IPR052766">
    <property type="entry name" value="S41A_metabolite_peptidase"/>
</dbReference>
<dbReference type="SUPFAM" id="SSF52096">
    <property type="entry name" value="ClpP/crotonase"/>
    <property type="match status" value="1"/>
</dbReference>
<feature type="domain" description="CPAF-like PDZ" evidence="4">
    <location>
        <begin position="149"/>
        <end position="260"/>
    </location>
</feature>
<dbReference type="GO" id="GO:0008236">
    <property type="term" value="F:serine-type peptidase activity"/>
    <property type="evidence" value="ECO:0007669"/>
    <property type="project" value="InterPro"/>
</dbReference>
<feature type="signal peptide" evidence="2">
    <location>
        <begin position="1"/>
        <end position="26"/>
    </location>
</feature>
<feature type="region of interest" description="Disordered" evidence="1">
    <location>
        <begin position="883"/>
        <end position="908"/>
    </location>
</feature>
<evidence type="ECO:0000256" key="2">
    <source>
        <dbReference type="SAM" id="SignalP"/>
    </source>
</evidence>
<protein>
    <submittedName>
        <fullName evidence="5">Uncharacterized protein</fullName>
    </submittedName>
</protein>
<proteinExistence type="predicted"/>
<dbReference type="Pfam" id="PF23658">
    <property type="entry name" value="PDZ_CPAF_rel"/>
    <property type="match status" value="1"/>
</dbReference>